<dbReference type="PANTHER" id="PTHR30575">
    <property type="entry name" value="PEPTIDASE M20"/>
    <property type="match status" value="1"/>
</dbReference>
<dbReference type="PATRIC" id="fig|1353534.3.peg.3976"/>
<dbReference type="InterPro" id="IPR036264">
    <property type="entry name" value="Bact_exopeptidase_dim_dom"/>
</dbReference>
<reference evidence="2 3" key="1">
    <citation type="journal article" date="2012" name="Front. Microbiol.">
        <title>Draft Genome Sequence of the Virulent Strain 01-B526 of the Fish Pathogen Aeromonas salmonicida.</title>
        <authorList>
            <person name="Charette S.J."/>
            <person name="Brochu F."/>
            <person name="Boyle B."/>
            <person name="Filion G."/>
            <person name="Tanaka K.H."/>
            <person name="Derome N."/>
        </authorList>
    </citation>
    <scope>NUCLEOTIDE SEQUENCE [LARGE SCALE GENOMIC DNA]</scope>
    <source>
        <strain evidence="2 3">P11</strain>
    </source>
</reference>
<dbReference type="GO" id="GO:0016805">
    <property type="term" value="F:dipeptidase activity"/>
    <property type="evidence" value="ECO:0007669"/>
    <property type="project" value="TreeGrafter"/>
</dbReference>
<keyword evidence="2" id="KW-0378">Hydrolase</keyword>
<dbReference type="SUPFAM" id="SSF53187">
    <property type="entry name" value="Zn-dependent exopeptidases"/>
    <property type="match status" value="1"/>
</dbReference>
<dbReference type="EMBL" id="LROS01000079">
    <property type="protein sequence ID" value="OBR89642.1"/>
    <property type="molecule type" value="Genomic_DNA"/>
</dbReference>
<evidence type="ECO:0000313" key="2">
    <source>
        <dbReference type="EMBL" id="OBR89642.1"/>
    </source>
</evidence>
<sequence length="472" mass="51075">MECFQRVSEIVELKKDLLVKVSDEIWKCAETKFEEFRSAEILCKALEEEGFTVKRGAAGIKTAFIGSYGKGEPIIAVLGEYDALHGLSQEGGIAEQKPIIPGGSGHGCGHNLLGTGAFAGAIAIRYYMEENNLPGTIRYYGCPAEEGGAGKVFMSREGVFNDVDCALTWHPDTGNGVGLNSTLAVYDACFKFKGKSAHAAMAPHLGRSALDAVELMNVGVNYLREHVIQEARIHYAITDAGGQSPNVVQAQAEDNFSIRAPKVSQVKDIYERICNIAKGAALMTGTKVEGSIQSALSNFIPNKILETMLYENLKKLGIPKYNENDRQFAKKIRDVLPEDNKRNDINVLTVGELKGKDISDVINPFIKQEKTVPVSTDVGDVSWIVPTGIFNVACAALGTPIHSWAFVSQGNTSIAHTGMLHAGKLIASTAVELLKNPELIQNAKAELKERLGGESYICPIPRDIKAPTPKKA</sequence>
<dbReference type="PIRSF" id="PIRSF037227">
    <property type="entry name" value="Aminobenzoyl-glu_utiliz_pB"/>
    <property type="match status" value="1"/>
</dbReference>
<evidence type="ECO:0000313" key="3">
    <source>
        <dbReference type="Proteomes" id="UP000093954"/>
    </source>
</evidence>
<dbReference type="Proteomes" id="UP000093954">
    <property type="component" value="Unassembled WGS sequence"/>
</dbReference>
<dbReference type="AlphaFoldDB" id="A0A1A6AHT8"/>
<dbReference type="RefSeq" id="WP_065079922.1">
    <property type="nucleotide sequence ID" value="NZ_LROS01000079.1"/>
</dbReference>
<gene>
    <name evidence="2" type="primary">abgB</name>
    <name evidence="2" type="ORF">CLRAG_39040</name>
</gene>
<dbReference type="PANTHER" id="PTHR30575:SF0">
    <property type="entry name" value="XAA-ARG DIPEPTIDASE"/>
    <property type="match status" value="1"/>
</dbReference>
<organism evidence="2 3">
    <name type="scientific">Clostridium ragsdalei P11</name>
    <dbReference type="NCBI Taxonomy" id="1353534"/>
    <lineage>
        <taxon>Bacteria</taxon>
        <taxon>Bacillati</taxon>
        <taxon>Bacillota</taxon>
        <taxon>Clostridia</taxon>
        <taxon>Eubacteriales</taxon>
        <taxon>Clostridiaceae</taxon>
        <taxon>Clostridium</taxon>
    </lineage>
</organism>
<protein>
    <submittedName>
        <fullName evidence="2">p-aminobenzoyl-glutamate hydrolase subunit B</fullName>
        <ecNumber evidence="2">3.5.1.-</ecNumber>
    </submittedName>
</protein>
<feature type="domain" description="Peptidase M20 dimerisation" evidence="1">
    <location>
        <begin position="191"/>
        <end position="278"/>
    </location>
</feature>
<keyword evidence="3" id="KW-1185">Reference proteome</keyword>
<dbReference type="Pfam" id="PF01546">
    <property type="entry name" value="Peptidase_M20"/>
    <property type="match status" value="1"/>
</dbReference>
<dbReference type="EC" id="3.5.1.-" evidence="2"/>
<dbReference type="NCBIfam" id="TIGR01891">
    <property type="entry name" value="amidohydrolases"/>
    <property type="match status" value="1"/>
</dbReference>
<dbReference type="FunFam" id="3.30.70.360:FF:000004">
    <property type="entry name" value="Peptidase M20 domain-containing protein 2"/>
    <property type="match status" value="1"/>
</dbReference>
<dbReference type="Gene3D" id="3.30.70.360">
    <property type="match status" value="1"/>
</dbReference>
<accession>A0A1A6AHT8</accession>
<dbReference type="SUPFAM" id="SSF55031">
    <property type="entry name" value="Bacterial exopeptidase dimerisation domain"/>
    <property type="match status" value="1"/>
</dbReference>
<dbReference type="GO" id="GO:0005737">
    <property type="term" value="C:cytoplasm"/>
    <property type="evidence" value="ECO:0007669"/>
    <property type="project" value="TreeGrafter"/>
</dbReference>
<dbReference type="Pfam" id="PF07687">
    <property type="entry name" value="M20_dimer"/>
    <property type="match status" value="1"/>
</dbReference>
<dbReference type="InterPro" id="IPR011650">
    <property type="entry name" value="Peptidase_M20_dimer"/>
</dbReference>
<dbReference type="InterPro" id="IPR017439">
    <property type="entry name" value="Amidohydrolase"/>
</dbReference>
<dbReference type="Gene3D" id="3.40.630.10">
    <property type="entry name" value="Zn peptidases"/>
    <property type="match status" value="2"/>
</dbReference>
<dbReference type="InterPro" id="IPR017145">
    <property type="entry name" value="Aminobenzoyl-glu_utiliz_pB"/>
</dbReference>
<dbReference type="GO" id="GO:0071713">
    <property type="term" value="F:para-aminobenzoyl-glutamate hydrolase activity"/>
    <property type="evidence" value="ECO:0007669"/>
    <property type="project" value="TreeGrafter"/>
</dbReference>
<dbReference type="CDD" id="cd05673">
    <property type="entry name" value="M20_Acy1L2_AbgB"/>
    <property type="match status" value="1"/>
</dbReference>
<name>A0A1A6AHT8_9CLOT</name>
<dbReference type="GO" id="GO:0046657">
    <property type="term" value="P:folic acid catabolic process"/>
    <property type="evidence" value="ECO:0007669"/>
    <property type="project" value="TreeGrafter"/>
</dbReference>
<dbReference type="InterPro" id="IPR052030">
    <property type="entry name" value="Peptidase_M20/M20A_hydrolases"/>
</dbReference>
<dbReference type="InterPro" id="IPR002933">
    <property type="entry name" value="Peptidase_M20"/>
</dbReference>
<proteinExistence type="predicted"/>
<comment type="caution">
    <text evidence="2">The sequence shown here is derived from an EMBL/GenBank/DDBJ whole genome shotgun (WGS) entry which is preliminary data.</text>
</comment>
<evidence type="ECO:0000259" key="1">
    <source>
        <dbReference type="Pfam" id="PF07687"/>
    </source>
</evidence>